<feature type="non-terminal residue" evidence="3">
    <location>
        <position position="1"/>
    </location>
</feature>
<dbReference type="Gene3D" id="3.30.559.30">
    <property type="entry name" value="Nonribosomal peptide synthetase, condensation domain"/>
    <property type="match status" value="1"/>
</dbReference>
<dbReference type="Pfam" id="PF00501">
    <property type="entry name" value="AMP-binding"/>
    <property type="match status" value="1"/>
</dbReference>
<evidence type="ECO:0000259" key="2">
    <source>
        <dbReference type="Pfam" id="PF00668"/>
    </source>
</evidence>
<dbReference type="SUPFAM" id="SSF56801">
    <property type="entry name" value="Acetyl-CoA synthetase-like"/>
    <property type="match status" value="1"/>
</dbReference>
<feature type="domain" description="Condensation" evidence="2">
    <location>
        <begin position="21"/>
        <end position="89"/>
    </location>
</feature>
<dbReference type="PANTHER" id="PTHR45527">
    <property type="entry name" value="NONRIBOSOMAL PEPTIDE SYNTHETASE"/>
    <property type="match status" value="1"/>
</dbReference>
<dbReference type="EMBL" id="JBHTCS010000015">
    <property type="protein sequence ID" value="MFC7448878.1"/>
    <property type="molecule type" value="Genomic_DNA"/>
</dbReference>
<keyword evidence="4" id="KW-1185">Reference proteome</keyword>
<proteinExistence type="predicted"/>
<dbReference type="Gene3D" id="3.40.50.12780">
    <property type="entry name" value="N-terminal domain of ligase-like"/>
    <property type="match status" value="1"/>
</dbReference>
<dbReference type="InterPro" id="IPR001242">
    <property type="entry name" value="Condensation_dom"/>
</dbReference>
<protein>
    <submittedName>
        <fullName evidence="3">AMP-binding protein</fullName>
    </submittedName>
</protein>
<dbReference type="InterPro" id="IPR023213">
    <property type="entry name" value="CAT-like_dom_sf"/>
</dbReference>
<dbReference type="SUPFAM" id="SSF52777">
    <property type="entry name" value="CoA-dependent acyltransferases"/>
    <property type="match status" value="1"/>
</dbReference>
<evidence type="ECO:0000313" key="4">
    <source>
        <dbReference type="Proteomes" id="UP001596484"/>
    </source>
</evidence>
<evidence type="ECO:0000313" key="3">
    <source>
        <dbReference type="EMBL" id="MFC7448878.1"/>
    </source>
</evidence>
<evidence type="ECO:0000259" key="1">
    <source>
        <dbReference type="Pfam" id="PF00501"/>
    </source>
</evidence>
<accession>A0ABW2RZC8</accession>
<comment type="caution">
    <text evidence="3">The sequence shown here is derived from an EMBL/GenBank/DDBJ whole genome shotgun (WGS) entry which is preliminary data.</text>
</comment>
<dbReference type="InterPro" id="IPR000873">
    <property type="entry name" value="AMP-dep_synth/lig_dom"/>
</dbReference>
<dbReference type="Gene3D" id="3.30.559.10">
    <property type="entry name" value="Chloramphenicol acetyltransferase-like domain"/>
    <property type="match status" value="1"/>
</dbReference>
<reference evidence="4" key="1">
    <citation type="journal article" date="2019" name="Int. J. Syst. Evol. Microbiol.">
        <title>The Global Catalogue of Microorganisms (GCM) 10K type strain sequencing project: providing services to taxonomists for standard genome sequencing and annotation.</title>
        <authorList>
            <consortium name="The Broad Institute Genomics Platform"/>
            <consortium name="The Broad Institute Genome Sequencing Center for Infectious Disease"/>
            <person name="Wu L."/>
            <person name="Ma J."/>
        </authorList>
    </citation>
    <scope>NUCLEOTIDE SEQUENCE [LARGE SCALE GENOMIC DNA]</scope>
    <source>
        <strain evidence="4">ICMP 19430</strain>
    </source>
</reference>
<sequence>LDPTTLTEQPDLHITAAHGVDATHYPLAIAANADARLHLKFEYRSDLFEGSDIEMIARRMTKVLGAFATDVDLPLSRLNLLTDAELESLAPARGAPPGAQRTLPQILTDSAATHPATTAIIDGNRQTTYRELDHRSNQLARALIARGAGPETHIALAIPRSTESVLATWAVTKTGAAFVPIDPTYPTDRITHMLTDSGATLGLTLTTHHNELP</sequence>
<dbReference type="InterPro" id="IPR042099">
    <property type="entry name" value="ANL_N_sf"/>
</dbReference>
<organism evidence="3 4">
    <name type="scientific">Rhodococcus daqingensis</name>
    <dbReference type="NCBI Taxonomy" id="2479363"/>
    <lineage>
        <taxon>Bacteria</taxon>
        <taxon>Bacillati</taxon>
        <taxon>Actinomycetota</taxon>
        <taxon>Actinomycetes</taxon>
        <taxon>Mycobacteriales</taxon>
        <taxon>Nocardiaceae</taxon>
        <taxon>Rhodococcus</taxon>
    </lineage>
</organism>
<name>A0ABW2RZC8_9NOCA</name>
<gene>
    <name evidence="3" type="ORF">ACFQS9_13355</name>
</gene>
<feature type="domain" description="AMP-dependent synthetase/ligase" evidence="1">
    <location>
        <begin position="108"/>
        <end position="204"/>
    </location>
</feature>
<dbReference type="RefSeq" id="WP_378405383.1">
    <property type="nucleotide sequence ID" value="NZ_JBHTCS010000015.1"/>
</dbReference>
<dbReference type="PANTHER" id="PTHR45527:SF1">
    <property type="entry name" value="FATTY ACID SYNTHASE"/>
    <property type="match status" value="1"/>
</dbReference>
<feature type="non-terminal residue" evidence="3">
    <location>
        <position position="213"/>
    </location>
</feature>
<dbReference type="Proteomes" id="UP001596484">
    <property type="component" value="Unassembled WGS sequence"/>
</dbReference>
<dbReference type="Pfam" id="PF00668">
    <property type="entry name" value="Condensation"/>
    <property type="match status" value="1"/>
</dbReference>